<keyword evidence="1" id="KW-0813">Transport</keyword>
<keyword evidence="3 6" id="KW-0479">Metal-binding</keyword>
<dbReference type="SUPFAM" id="SSF46626">
    <property type="entry name" value="Cytochrome c"/>
    <property type="match status" value="1"/>
</dbReference>
<dbReference type="Proteomes" id="UP000626180">
    <property type="component" value="Unassembled WGS sequence"/>
</dbReference>
<proteinExistence type="predicted"/>
<dbReference type="AlphaFoldDB" id="A0A2X2D766"/>
<keyword evidence="5 6" id="KW-0408">Iron</keyword>
<name>A0A2X2D766_PSELU</name>
<evidence type="ECO:0000256" key="2">
    <source>
        <dbReference type="ARBA" id="ARBA00022617"/>
    </source>
</evidence>
<dbReference type="GO" id="GO:0046872">
    <property type="term" value="F:metal ion binding"/>
    <property type="evidence" value="ECO:0007669"/>
    <property type="project" value="UniProtKB-KW"/>
</dbReference>
<reference evidence="9 12" key="2">
    <citation type="submission" date="2020-10" db="EMBL/GenBank/DDBJ databases">
        <title>Genome sequences of Pseudomonas isolates.</title>
        <authorList>
            <person name="Wessels L."/>
            <person name="Reich F."/>
            <person name="Hammerl J."/>
        </authorList>
    </citation>
    <scope>NUCLEOTIDE SEQUENCE [LARGE SCALE GENOMIC DNA]</scope>
    <source>
        <strain evidence="9 12">20-MO00624-0</strain>
    </source>
</reference>
<evidence type="ECO:0000256" key="6">
    <source>
        <dbReference type="PROSITE-ProRule" id="PRU00433"/>
    </source>
</evidence>
<sequence length="126" mass="13868">MRNWVLMTLALLVHGVAYGAGDATAGKKYFTSWCGNCHKVGTYARGSFGPELNAIFGRKAGTTEDFNYSEAMKASGIVWNEETLAAYLKDPDKVVPGTKMRFWGMSNEQQIADLLAYLATFQNKGQ</sequence>
<keyword evidence="2 6" id="KW-0349">Heme</keyword>
<gene>
    <name evidence="9" type="ORF">IRZ65_19535</name>
    <name evidence="10" type="ORF">NCTC11842_05210</name>
</gene>
<organism evidence="10 11">
    <name type="scientific">Pseudomonas luteola</name>
    <dbReference type="NCBI Taxonomy" id="47886"/>
    <lineage>
        <taxon>Bacteria</taxon>
        <taxon>Pseudomonadati</taxon>
        <taxon>Pseudomonadota</taxon>
        <taxon>Gammaproteobacteria</taxon>
        <taxon>Pseudomonadales</taxon>
        <taxon>Pseudomonadaceae</taxon>
        <taxon>Pseudomonas</taxon>
    </lineage>
</organism>
<dbReference type="PRINTS" id="PR00604">
    <property type="entry name" value="CYTCHRMECIAB"/>
</dbReference>
<dbReference type="InterPro" id="IPR036909">
    <property type="entry name" value="Cyt_c-like_dom_sf"/>
</dbReference>
<keyword evidence="4" id="KW-0249">Electron transport</keyword>
<dbReference type="RefSeq" id="WP_010798626.1">
    <property type="nucleotide sequence ID" value="NZ_FQYS01000018.1"/>
</dbReference>
<dbReference type="GO" id="GO:0009055">
    <property type="term" value="F:electron transfer activity"/>
    <property type="evidence" value="ECO:0007669"/>
    <property type="project" value="InterPro"/>
</dbReference>
<evidence type="ECO:0000313" key="10">
    <source>
        <dbReference type="EMBL" id="SPZ13466.1"/>
    </source>
</evidence>
<evidence type="ECO:0000256" key="3">
    <source>
        <dbReference type="ARBA" id="ARBA00022723"/>
    </source>
</evidence>
<feature type="chain" id="PRO_5016127541" evidence="7">
    <location>
        <begin position="20"/>
        <end position="126"/>
    </location>
</feature>
<feature type="domain" description="Cytochrome c" evidence="8">
    <location>
        <begin position="21"/>
        <end position="122"/>
    </location>
</feature>
<feature type="signal peptide" evidence="7">
    <location>
        <begin position="1"/>
        <end position="19"/>
    </location>
</feature>
<keyword evidence="7" id="KW-0732">Signal</keyword>
<dbReference type="InterPro" id="IPR002327">
    <property type="entry name" value="Cyt_c_1A/1B"/>
</dbReference>
<evidence type="ECO:0000256" key="7">
    <source>
        <dbReference type="SAM" id="SignalP"/>
    </source>
</evidence>
<evidence type="ECO:0000313" key="11">
    <source>
        <dbReference type="Proteomes" id="UP000250443"/>
    </source>
</evidence>
<dbReference type="Pfam" id="PF00034">
    <property type="entry name" value="Cytochrom_C"/>
    <property type="match status" value="1"/>
</dbReference>
<dbReference type="Gene3D" id="1.10.760.10">
    <property type="entry name" value="Cytochrome c-like domain"/>
    <property type="match status" value="1"/>
</dbReference>
<reference evidence="10 11" key="1">
    <citation type="submission" date="2018-06" db="EMBL/GenBank/DDBJ databases">
        <authorList>
            <consortium name="Pathogen Informatics"/>
            <person name="Doyle S."/>
        </authorList>
    </citation>
    <scope>NUCLEOTIDE SEQUENCE [LARGE SCALE GENOMIC DNA]</scope>
    <source>
        <strain evidence="10 11">NCTC11842</strain>
    </source>
</reference>
<evidence type="ECO:0000313" key="9">
    <source>
        <dbReference type="EMBL" id="MBF8642865.1"/>
    </source>
</evidence>
<dbReference type="GO" id="GO:0020037">
    <property type="term" value="F:heme binding"/>
    <property type="evidence" value="ECO:0007669"/>
    <property type="project" value="InterPro"/>
</dbReference>
<evidence type="ECO:0000313" key="12">
    <source>
        <dbReference type="Proteomes" id="UP000626180"/>
    </source>
</evidence>
<evidence type="ECO:0000256" key="4">
    <source>
        <dbReference type="ARBA" id="ARBA00022982"/>
    </source>
</evidence>
<accession>A0A2X2D766</accession>
<dbReference type="EMBL" id="UAUF01000014">
    <property type="protein sequence ID" value="SPZ13466.1"/>
    <property type="molecule type" value="Genomic_DNA"/>
</dbReference>
<dbReference type="PROSITE" id="PS51007">
    <property type="entry name" value="CYTC"/>
    <property type="match status" value="1"/>
</dbReference>
<dbReference type="InterPro" id="IPR009056">
    <property type="entry name" value="Cyt_c-like_dom"/>
</dbReference>
<protein>
    <submittedName>
        <fullName evidence="9">Cytochrome c family protein</fullName>
    </submittedName>
    <submittedName>
        <fullName evidence="10">Cytochrome c, class I</fullName>
    </submittedName>
</protein>
<evidence type="ECO:0000256" key="5">
    <source>
        <dbReference type="ARBA" id="ARBA00023004"/>
    </source>
</evidence>
<dbReference type="PANTHER" id="PTHR11961">
    <property type="entry name" value="CYTOCHROME C"/>
    <property type="match status" value="1"/>
</dbReference>
<evidence type="ECO:0000256" key="1">
    <source>
        <dbReference type="ARBA" id="ARBA00022448"/>
    </source>
</evidence>
<dbReference type="EMBL" id="JADMCD010000012">
    <property type="protein sequence ID" value="MBF8642865.1"/>
    <property type="molecule type" value="Genomic_DNA"/>
</dbReference>
<keyword evidence="12" id="KW-1185">Reference proteome</keyword>
<dbReference type="Proteomes" id="UP000250443">
    <property type="component" value="Unassembled WGS sequence"/>
</dbReference>
<evidence type="ECO:0000259" key="8">
    <source>
        <dbReference type="PROSITE" id="PS51007"/>
    </source>
</evidence>